<dbReference type="Pfam" id="PF01609">
    <property type="entry name" value="DDE_Tnp_1"/>
    <property type="match status" value="1"/>
</dbReference>
<dbReference type="InterPro" id="IPR012337">
    <property type="entry name" value="RNaseH-like_sf"/>
</dbReference>
<dbReference type="NCBIfam" id="NF033590">
    <property type="entry name" value="transpos_IS4_3"/>
    <property type="match status" value="1"/>
</dbReference>
<evidence type="ECO:0000313" key="2">
    <source>
        <dbReference type="EMBL" id="KJV62571.1"/>
    </source>
</evidence>
<evidence type="ECO:0000313" key="3">
    <source>
        <dbReference type="Proteomes" id="UP000033556"/>
    </source>
</evidence>
<dbReference type="Proteomes" id="UP000033556">
    <property type="component" value="Unassembled WGS sequence"/>
</dbReference>
<reference evidence="2 3" key="1">
    <citation type="submission" date="2015-01" db="EMBL/GenBank/DDBJ databases">
        <title>Genome Sequencing of Rickettsiales.</title>
        <authorList>
            <person name="Daugherty S.C."/>
            <person name="Su Q."/>
            <person name="Abolude K."/>
            <person name="Beier-Sexton M."/>
            <person name="Carlyon J.A."/>
            <person name="Carter R."/>
            <person name="Day N.P."/>
            <person name="Dumler S.J."/>
            <person name="Dyachenko V."/>
            <person name="Godinez A."/>
            <person name="Kurtti T.J."/>
            <person name="Lichay M."/>
            <person name="Mullins K.E."/>
            <person name="Ott S."/>
            <person name="Pappas-Brown V."/>
            <person name="Paris D.H."/>
            <person name="Patel P."/>
            <person name="Richards A.L."/>
            <person name="Sadzewicz L."/>
            <person name="Sears K."/>
            <person name="Seidman D."/>
            <person name="Sengamalay N."/>
            <person name="Stenos J."/>
            <person name="Tallon L.J."/>
            <person name="Vincent G."/>
            <person name="Fraser C.M."/>
            <person name="Munderloh U."/>
            <person name="Dunning-Hotopp J.C."/>
        </authorList>
    </citation>
    <scope>NUCLEOTIDE SEQUENCE [LARGE SCALE GENOMIC DNA]</scope>
    <source>
        <strain evidence="2 3">Ac/Pa</strain>
    </source>
</reference>
<dbReference type="Gene3D" id="1.10.740.10">
    <property type="entry name" value="Transferase Inhibitor Protein From Tn5, Chain"/>
    <property type="match status" value="1"/>
</dbReference>
<feature type="domain" description="Transposase IS4-like" evidence="1">
    <location>
        <begin position="101"/>
        <end position="167"/>
    </location>
</feature>
<proteinExistence type="predicted"/>
<dbReference type="Gene3D" id="3.90.350.10">
    <property type="entry name" value="Transposase Inhibitor Protein From Tn5, Chain A, domain 1"/>
    <property type="match status" value="1"/>
</dbReference>
<gene>
    <name evidence="2" type="ORF">APHACPA_1602</name>
</gene>
<dbReference type="InterPro" id="IPR002559">
    <property type="entry name" value="Transposase_11"/>
</dbReference>
<dbReference type="InterPro" id="IPR014737">
    <property type="entry name" value="Transposase_Tn5-like_C"/>
</dbReference>
<dbReference type="InterPro" id="IPR047768">
    <property type="entry name" value="Tn5p-like"/>
</dbReference>
<comment type="caution">
    <text evidence="2">The sequence shown here is derived from an EMBL/GenBank/DDBJ whole genome shotgun (WGS) entry which is preliminary data.</text>
</comment>
<dbReference type="GO" id="GO:0004803">
    <property type="term" value="F:transposase activity"/>
    <property type="evidence" value="ECO:0007669"/>
    <property type="project" value="InterPro"/>
</dbReference>
<dbReference type="SUPFAM" id="SSF53098">
    <property type="entry name" value="Ribonuclease H-like"/>
    <property type="match status" value="1"/>
</dbReference>
<dbReference type="GO" id="GO:0003677">
    <property type="term" value="F:DNA binding"/>
    <property type="evidence" value="ECO:0007669"/>
    <property type="project" value="InterPro"/>
</dbReference>
<dbReference type="PANTHER" id="PTHR37319">
    <property type="entry name" value="TRANSPOSASE"/>
    <property type="match status" value="1"/>
</dbReference>
<dbReference type="AlphaFoldDB" id="A0A0F3N4C6"/>
<organism evidence="2 3">
    <name type="scientific">Rickettsia amblyommatis str. Ac/Pa</name>
    <dbReference type="NCBI Taxonomy" id="1359164"/>
    <lineage>
        <taxon>Bacteria</taxon>
        <taxon>Pseudomonadati</taxon>
        <taxon>Pseudomonadota</taxon>
        <taxon>Alphaproteobacteria</taxon>
        <taxon>Rickettsiales</taxon>
        <taxon>Rickettsiaceae</taxon>
        <taxon>Rickettsieae</taxon>
        <taxon>Rickettsia</taxon>
        <taxon>spotted fever group</taxon>
    </lineage>
</organism>
<dbReference type="InterPro" id="IPR054836">
    <property type="entry name" value="Tn5_transposase"/>
</dbReference>
<name>A0A0F3N4C6_RICAM</name>
<keyword evidence="3" id="KW-1185">Reference proteome</keyword>
<dbReference type="EMBL" id="LANR01000001">
    <property type="protein sequence ID" value="KJV62571.1"/>
    <property type="molecule type" value="Genomic_DNA"/>
</dbReference>
<accession>A0A0F3N4C6</accession>
<dbReference type="GO" id="GO:0006313">
    <property type="term" value="P:DNA transposition"/>
    <property type="evidence" value="ECO:0007669"/>
    <property type="project" value="InterPro"/>
</dbReference>
<protein>
    <submittedName>
        <fullName evidence="2">Transposase DDE domain protein</fullName>
    </submittedName>
</protein>
<sequence>MGTLFIVRNRQNRKFISTEGRKTNLQTHINQISAKKEIVIQVPKKNNEAARMANIEIKYMSGLIPIRTPSLYGSKNTDHKISDKVVLYVVRAKEIAPPKGVEAIDWLLLTNVPVTNFEDAIERINWYKLRWKIEEYFRVLKSGCKIENSRLATKERLEKLIAIKSIIAFKILYLSKVAISHPQEVCTKILTSQEWQTLYIREHKTIFIPKEPPTMKQAIIWLGKLGRFMNRKSDKLLGTMTLWRGYENLTESIKILSIFLSQNCG</sequence>
<dbReference type="PANTHER" id="PTHR37319:SF1">
    <property type="entry name" value="TRANSPOSASE TN5 DIMERISATION DOMAIN-CONTAINING PROTEIN"/>
    <property type="match status" value="1"/>
</dbReference>
<evidence type="ECO:0000259" key="1">
    <source>
        <dbReference type="Pfam" id="PF01609"/>
    </source>
</evidence>
<dbReference type="PATRIC" id="fig|1359164.3.peg.1588"/>